<keyword evidence="2" id="KW-1185">Reference proteome</keyword>
<comment type="caution">
    <text evidence="1">The sequence shown here is derived from an EMBL/GenBank/DDBJ whole genome shotgun (WGS) entry which is preliminary data.</text>
</comment>
<name>A0AAD4BLM9_BOLED</name>
<dbReference type="Proteomes" id="UP001194468">
    <property type="component" value="Unassembled WGS sequence"/>
</dbReference>
<dbReference type="AlphaFoldDB" id="A0AAD4BLM9"/>
<reference evidence="1" key="2">
    <citation type="journal article" date="2020" name="Nat. Commun.">
        <title>Large-scale genome sequencing of mycorrhizal fungi provides insights into the early evolution of symbiotic traits.</title>
        <authorList>
            <person name="Miyauchi S."/>
            <person name="Kiss E."/>
            <person name="Kuo A."/>
            <person name="Drula E."/>
            <person name="Kohler A."/>
            <person name="Sanchez-Garcia M."/>
            <person name="Morin E."/>
            <person name="Andreopoulos B."/>
            <person name="Barry K.W."/>
            <person name="Bonito G."/>
            <person name="Buee M."/>
            <person name="Carver A."/>
            <person name="Chen C."/>
            <person name="Cichocki N."/>
            <person name="Clum A."/>
            <person name="Culley D."/>
            <person name="Crous P.W."/>
            <person name="Fauchery L."/>
            <person name="Girlanda M."/>
            <person name="Hayes R.D."/>
            <person name="Keri Z."/>
            <person name="LaButti K."/>
            <person name="Lipzen A."/>
            <person name="Lombard V."/>
            <person name="Magnuson J."/>
            <person name="Maillard F."/>
            <person name="Murat C."/>
            <person name="Nolan M."/>
            <person name="Ohm R.A."/>
            <person name="Pangilinan J."/>
            <person name="Pereira M.F."/>
            <person name="Perotto S."/>
            <person name="Peter M."/>
            <person name="Pfister S."/>
            <person name="Riley R."/>
            <person name="Sitrit Y."/>
            <person name="Stielow J.B."/>
            <person name="Szollosi G."/>
            <person name="Zifcakova L."/>
            <person name="Stursova M."/>
            <person name="Spatafora J.W."/>
            <person name="Tedersoo L."/>
            <person name="Vaario L.M."/>
            <person name="Yamada A."/>
            <person name="Yan M."/>
            <person name="Wang P."/>
            <person name="Xu J."/>
            <person name="Bruns T."/>
            <person name="Baldrian P."/>
            <person name="Vilgalys R."/>
            <person name="Dunand C."/>
            <person name="Henrissat B."/>
            <person name="Grigoriev I.V."/>
            <person name="Hibbett D."/>
            <person name="Nagy L.G."/>
            <person name="Martin F.M."/>
        </authorList>
    </citation>
    <scope>NUCLEOTIDE SEQUENCE</scope>
    <source>
        <strain evidence="1">BED1</strain>
    </source>
</reference>
<evidence type="ECO:0000313" key="2">
    <source>
        <dbReference type="Proteomes" id="UP001194468"/>
    </source>
</evidence>
<accession>A0AAD4BLM9</accession>
<protein>
    <submittedName>
        <fullName evidence="1">Uncharacterized protein</fullName>
    </submittedName>
</protein>
<evidence type="ECO:0000313" key="1">
    <source>
        <dbReference type="EMBL" id="KAF8434064.1"/>
    </source>
</evidence>
<sequence length="117" mass="12939">MPLPEGHRERDSIYTPWIITPSQESVWDTGAYEEVIWSIGNAPPDIDQCPPSLYIVDPSDGLLVANVSANGFTLSAGRLTIQVPDLYYSGKYRLQLLCGKYGSTSQIFTINKPSESE</sequence>
<dbReference type="EMBL" id="WHUW01000030">
    <property type="protein sequence ID" value="KAF8434064.1"/>
    <property type="molecule type" value="Genomic_DNA"/>
</dbReference>
<organism evidence="1 2">
    <name type="scientific">Boletus edulis BED1</name>
    <dbReference type="NCBI Taxonomy" id="1328754"/>
    <lineage>
        <taxon>Eukaryota</taxon>
        <taxon>Fungi</taxon>
        <taxon>Dikarya</taxon>
        <taxon>Basidiomycota</taxon>
        <taxon>Agaricomycotina</taxon>
        <taxon>Agaricomycetes</taxon>
        <taxon>Agaricomycetidae</taxon>
        <taxon>Boletales</taxon>
        <taxon>Boletineae</taxon>
        <taxon>Boletaceae</taxon>
        <taxon>Boletoideae</taxon>
        <taxon>Boletus</taxon>
    </lineage>
</organism>
<reference evidence="1" key="1">
    <citation type="submission" date="2019-10" db="EMBL/GenBank/DDBJ databases">
        <authorList>
            <consortium name="DOE Joint Genome Institute"/>
            <person name="Kuo A."/>
            <person name="Miyauchi S."/>
            <person name="Kiss E."/>
            <person name="Drula E."/>
            <person name="Kohler A."/>
            <person name="Sanchez-Garcia M."/>
            <person name="Andreopoulos B."/>
            <person name="Barry K.W."/>
            <person name="Bonito G."/>
            <person name="Buee M."/>
            <person name="Carver A."/>
            <person name="Chen C."/>
            <person name="Cichocki N."/>
            <person name="Clum A."/>
            <person name="Culley D."/>
            <person name="Crous P.W."/>
            <person name="Fauchery L."/>
            <person name="Girlanda M."/>
            <person name="Hayes R."/>
            <person name="Keri Z."/>
            <person name="LaButti K."/>
            <person name="Lipzen A."/>
            <person name="Lombard V."/>
            <person name="Magnuson J."/>
            <person name="Maillard F."/>
            <person name="Morin E."/>
            <person name="Murat C."/>
            <person name="Nolan M."/>
            <person name="Ohm R."/>
            <person name="Pangilinan J."/>
            <person name="Pereira M."/>
            <person name="Perotto S."/>
            <person name="Peter M."/>
            <person name="Riley R."/>
            <person name="Sitrit Y."/>
            <person name="Stielow B."/>
            <person name="Szollosi G."/>
            <person name="Zifcakova L."/>
            <person name="Stursova M."/>
            <person name="Spatafora J.W."/>
            <person name="Tedersoo L."/>
            <person name="Vaario L.-M."/>
            <person name="Yamada A."/>
            <person name="Yan M."/>
            <person name="Wang P."/>
            <person name="Xu J."/>
            <person name="Bruns T."/>
            <person name="Baldrian P."/>
            <person name="Vilgalys R."/>
            <person name="Henrissat B."/>
            <person name="Grigoriev I.V."/>
            <person name="Hibbett D."/>
            <person name="Nagy L.G."/>
            <person name="Martin F.M."/>
        </authorList>
    </citation>
    <scope>NUCLEOTIDE SEQUENCE</scope>
    <source>
        <strain evidence="1">BED1</strain>
    </source>
</reference>
<gene>
    <name evidence="1" type="ORF">L210DRAFT_3649251</name>
</gene>
<proteinExistence type="predicted"/>